<feature type="compositionally biased region" description="Basic residues" evidence="1">
    <location>
        <begin position="262"/>
        <end position="271"/>
    </location>
</feature>
<dbReference type="PANTHER" id="PTHR24023:SF1117">
    <property type="entry name" value="FIBRILLAR COLLAGEN NC1 DOMAIN-CONTAINING PROTEIN"/>
    <property type="match status" value="1"/>
</dbReference>
<feature type="compositionally biased region" description="Low complexity" evidence="1">
    <location>
        <begin position="139"/>
        <end position="160"/>
    </location>
</feature>
<dbReference type="InterPro" id="IPR050149">
    <property type="entry name" value="Collagen_superfamily"/>
</dbReference>
<keyword evidence="2" id="KW-1133">Transmembrane helix</keyword>
<keyword evidence="4" id="KW-1185">Reference proteome</keyword>
<organism evidence="3 4">
    <name type="scientific">Streptomyces atriruber</name>
    <dbReference type="NCBI Taxonomy" id="545121"/>
    <lineage>
        <taxon>Bacteria</taxon>
        <taxon>Bacillati</taxon>
        <taxon>Actinomycetota</taxon>
        <taxon>Actinomycetes</taxon>
        <taxon>Kitasatosporales</taxon>
        <taxon>Streptomycetaceae</taxon>
        <taxon>Streptomyces</taxon>
    </lineage>
</organism>
<keyword evidence="2" id="KW-0812">Transmembrane</keyword>
<dbReference type="RefSeq" id="WP_359352620.1">
    <property type="nucleotide sequence ID" value="NZ_JBEYXV010000012.1"/>
</dbReference>
<dbReference type="PANTHER" id="PTHR24023">
    <property type="entry name" value="COLLAGEN ALPHA"/>
    <property type="match status" value="1"/>
</dbReference>
<keyword evidence="2" id="KW-0472">Membrane</keyword>
<gene>
    <name evidence="3" type="ORF">ABZ921_24170</name>
</gene>
<dbReference type="Proteomes" id="UP001551176">
    <property type="component" value="Unassembled WGS sequence"/>
</dbReference>
<feature type="compositionally biased region" description="Basic and acidic residues" evidence="1">
    <location>
        <begin position="199"/>
        <end position="214"/>
    </location>
</feature>
<feature type="compositionally biased region" description="Low complexity" evidence="1">
    <location>
        <begin position="240"/>
        <end position="261"/>
    </location>
</feature>
<feature type="transmembrane region" description="Helical" evidence="2">
    <location>
        <begin position="12"/>
        <end position="33"/>
    </location>
</feature>
<reference evidence="3 4" key="1">
    <citation type="submission" date="2024-06" db="EMBL/GenBank/DDBJ databases">
        <title>The Natural Products Discovery Center: Release of the First 8490 Sequenced Strains for Exploring Actinobacteria Biosynthetic Diversity.</title>
        <authorList>
            <person name="Kalkreuter E."/>
            <person name="Kautsar S.A."/>
            <person name="Yang D."/>
            <person name="Bader C.D."/>
            <person name="Teijaro C.N."/>
            <person name="Fluegel L."/>
            <person name="Davis C.M."/>
            <person name="Simpson J.R."/>
            <person name="Lauterbach L."/>
            <person name="Steele A.D."/>
            <person name="Gui C."/>
            <person name="Meng S."/>
            <person name="Li G."/>
            <person name="Viehrig K."/>
            <person name="Ye F."/>
            <person name="Su P."/>
            <person name="Kiefer A.F."/>
            <person name="Nichols A."/>
            <person name="Cepeda A.J."/>
            <person name="Yan W."/>
            <person name="Fan B."/>
            <person name="Jiang Y."/>
            <person name="Adhikari A."/>
            <person name="Zheng C.-J."/>
            <person name="Schuster L."/>
            <person name="Cowan T.M."/>
            <person name="Smanski M.J."/>
            <person name="Chevrette M.G."/>
            <person name="De Carvalho L.P.S."/>
            <person name="Shen B."/>
        </authorList>
    </citation>
    <scope>NUCLEOTIDE SEQUENCE [LARGE SCALE GENOMIC DNA]</scope>
    <source>
        <strain evidence="3 4">NPDC046838</strain>
    </source>
</reference>
<evidence type="ECO:0000256" key="2">
    <source>
        <dbReference type="SAM" id="Phobius"/>
    </source>
</evidence>
<dbReference type="Pfam" id="PF01391">
    <property type="entry name" value="Collagen"/>
    <property type="match status" value="1"/>
</dbReference>
<comment type="caution">
    <text evidence="3">The sequence shown here is derived from an EMBL/GenBank/DDBJ whole genome shotgun (WGS) entry which is preliminary data.</text>
</comment>
<accession>A0ABV3BTV8</accession>
<name>A0ABV3BTV8_9ACTN</name>
<feature type="compositionally biased region" description="Gly residues" evidence="1">
    <location>
        <begin position="188"/>
        <end position="197"/>
    </location>
</feature>
<feature type="compositionally biased region" description="Basic and acidic residues" evidence="1">
    <location>
        <begin position="126"/>
        <end position="138"/>
    </location>
</feature>
<sequence>MIQLERLLAHRWRTVFLVCVLLALSGAAVILWARIDAGDRRADRFATEADRRGEAVSTLARDVRTLRAQVRAHGDTPAAPDPAEAIDDLLARVRVPAGVPGTPGEDGKPGEKGAQGTGGRQGTRGEQGDSGKRGDRGAQGEPGAAGASGEPGKPGEPGAAGQDGRDGEQGQTGPEGPVGPTGPSGADGSTGPGGTRGEQGPRGEKGEKGERGEKGAPGSACPDGYSLQEPAGDPDALVCRRTGGAPTAPGPALTLLAALPPQRRRLQGQDH</sequence>
<dbReference type="EMBL" id="JBEYXV010000012">
    <property type="protein sequence ID" value="MEU6823742.1"/>
    <property type="molecule type" value="Genomic_DNA"/>
</dbReference>
<evidence type="ECO:0000313" key="3">
    <source>
        <dbReference type="EMBL" id="MEU6823742.1"/>
    </source>
</evidence>
<evidence type="ECO:0000313" key="4">
    <source>
        <dbReference type="Proteomes" id="UP001551176"/>
    </source>
</evidence>
<feature type="region of interest" description="Disordered" evidence="1">
    <location>
        <begin position="96"/>
        <end position="271"/>
    </location>
</feature>
<proteinExistence type="predicted"/>
<dbReference type="InterPro" id="IPR008160">
    <property type="entry name" value="Collagen"/>
</dbReference>
<protein>
    <submittedName>
        <fullName evidence="3">Collagen-like protein</fullName>
    </submittedName>
</protein>
<feature type="compositionally biased region" description="Gly residues" evidence="1">
    <location>
        <begin position="113"/>
        <end position="122"/>
    </location>
</feature>
<evidence type="ECO:0000256" key="1">
    <source>
        <dbReference type="SAM" id="MobiDB-lite"/>
    </source>
</evidence>